<name>H9UKS4_SPIAZ</name>
<dbReference type="RefSeq" id="WP_014456100.1">
    <property type="nucleotide sequence ID" value="NC_017098.1"/>
</dbReference>
<dbReference type="KEGG" id="sfc:Spiaf_2069"/>
<organism evidence="2 3">
    <name type="scientific">Spirochaeta africana (strain ATCC 700263 / DSM 8902 / Z-7692)</name>
    <dbReference type="NCBI Taxonomy" id="889378"/>
    <lineage>
        <taxon>Bacteria</taxon>
        <taxon>Pseudomonadati</taxon>
        <taxon>Spirochaetota</taxon>
        <taxon>Spirochaetia</taxon>
        <taxon>Spirochaetales</taxon>
        <taxon>Spirochaetaceae</taxon>
        <taxon>Spirochaeta</taxon>
    </lineage>
</organism>
<dbReference type="Proteomes" id="UP000007383">
    <property type="component" value="Chromosome"/>
</dbReference>
<keyword evidence="1" id="KW-0472">Membrane</keyword>
<accession>H9UKS4</accession>
<evidence type="ECO:0000313" key="3">
    <source>
        <dbReference type="Proteomes" id="UP000007383"/>
    </source>
</evidence>
<keyword evidence="1" id="KW-1133">Transmembrane helix</keyword>
<keyword evidence="3" id="KW-1185">Reference proteome</keyword>
<evidence type="ECO:0000256" key="1">
    <source>
        <dbReference type="SAM" id="Phobius"/>
    </source>
</evidence>
<feature type="transmembrane region" description="Helical" evidence="1">
    <location>
        <begin position="12"/>
        <end position="40"/>
    </location>
</feature>
<reference evidence="3" key="1">
    <citation type="journal article" date="2013" name="Stand. Genomic Sci.">
        <title>Complete genome sequence of the halophilic bacterium Spirochaeta africana type strain (Z-7692(T)) from the alkaline Lake Magadi in the East African Rift.</title>
        <authorList>
            <person name="Liolos K."/>
            <person name="Abt B."/>
            <person name="Scheuner C."/>
            <person name="Teshima H."/>
            <person name="Held B."/>
            <person name="Lapidus A."/>
            <person name="Nolan M."/>
            <person name="Lucas S."/>
            <person name="Deshpande S."/>
            <person name="Cheng J.F."/>
            <person name="Tapia R."/>
            <person name="Goodwin L.A."/>
            <person name="Pitluck S."/>
            <person name="Pagani I."/>
            <person name="Ivanova N."/>
            <person name="Mavromatis K."/>
            <person name="Mikhailova N."/>
            <person name="Huntemann M."/>
            <person name="Pati A."/>
            <person name="Chen A."/>
            <person name="Palaniappan K."/>
            <person name="Land M."/>
            <person name="Rohde M."/>
            <person name="Tindall B.J."/>
            <person name="Detter J.C."/>
            <person name="Goker M."/>
            <person name="Bristow J."/>
            <person name="Eisen J.A."/>
            <person name="Markowitz V."/>
            <person name="Hugenholtz P."/>
            <person name="Woyke T."/>
            <person name="Klenk H.P."/>
            <person name="Kyrpides N.C."/>
        </authorList>
    </citation>
    <scope>NUCLEOTIDE SEQUENCE</scope>
    <source>
        <strain evidence="3">ATCC 700263 / DSM 8902 / Z-7692</strain>
    </source>
</reference>
<protein>
    <submittedName>
        <fullName evidence="2">Uncharacterized protein</fullName>
    </submittedName>
</protein>
<dbReference type="AlphaFoldDB" id="H9UKS4"/>
<evidence type="ECO:0000313" key="2">
    <source>
        <dbReference type="EMBL" id="AFG38117.1"/>
    </source>
</evidence>
<keyword evidence="1" id="KW-0812">Transmembrane</keyword>
<dbReference type="PATRIC" id="fig|889378.3.peg.2056"/>
<proteinExistence type="predicted"/>
<dbReference type="EMBL" id="CP003282">
    <property type="protein sequence ID" value="AFG38117.1"/>
    <property type="molecule type" value="Genomic_DNA"/>
</dbReference>
<sequence>MSDWRDTLALILAAFWVMVPILLAVILAVTAGYGLFLLVFRVIF</sequence>
<gene>
    <name evidence="2" type="ordered locus">Spiaf_2069</name>
</gene>
<dbReference type="HOGENOM" id="CLU_3222248_0_0_12"/>